<organism evidence="1 2">
    <name type="scientific">[Clostridium] methylpentosum DSM 5476</name>
    <dbReference type="NCBI Taxonomy" id="537013"/>
    <lineage>
        <taxon>Bacteria</taxon>
        <taxon>Bacillati</taxon>
        <taxon>Bacillota</taxon>
        <taxon>Clostridia</taxon>
        <taxon>Eubacteriales</taxon>
        <taxon>Oscillospiraceae</taxon>
        <taxon>Oscillospiraceae incertae sedis</taxon>
    </lineage>
</organism>
<accession>C0E8L1</accession>
<keyword evidence="2" id="KW-1185">Reference proteome</keyword>
<dbReference type="Proteomes" id="UP000003340">
    <property type="component" value="Unassembled WGS sequence"/>
</dbReference>
<evidence type="ECO:0000313" key="2">
    <source>
        <dbReference type="Proteomes" id="UP000003340"/>
    </source>
</evidence>
<dbReference type="AlphaFoldDB" id="C0E8L1"/>
<gene>
    <name evidence="1" type="ORF">CLOSTMETH_00156</name>
</gene>
<proteinExistence type="predicted"/>
<dbReference type="HOGENOM" id="CLU_2492364_0_0_9"/>
<evidence type="ECO:0000313" key="1">
    <source>
        <dbReference type="EMBL" id="EEG32220.1"/>
    </source>
</evidence>
<reference evidence="1 2" key="2">
    <citation type="submission" date="2009-02" db="EMBL/GenBank/DDBJ databases">
        <title>Draft genome sequence of Clostridium methylpentosum (DSM 5476).</title>
        <authorList>
            <person name="Sudarsanam P."/>
            <person name="Ley R."/>
            <person name="Guruge J."/>
            <person name="Turnbaugh P.J."/>
            <person name="Mahowald M."/>
            <person name="Liep D."/>
            <person name="Gordon J."/>
        </authorList>
    </citation>
    <scope>NUCLEOTIDE SEQUENCE [LARGE SCALE GENOMIC DNA]</scope>
    <source>
        <strain evidence="1 2">DSM 5476</strain>
    </source>
</reference>
<reference evidence="1 2" key="1">
    <citation type="submission" date="2009-01" db="EMBL/GenBank/DDBJ databases">
        <authorList>
            <person name="Fulton L."/>
            <person name="Clifton S."/>
            <person name="Fulton B."/>
            <person name="Xu J."/>
            <person name="Minx P."/>
            <person name="Pepin K.H."/>
            <person name="Johnson M."/>
            <person name="Bhonagiri V."/>
            <person name="Nash W.E."/>
            <person name="Mardis E.R."/>
            <person name="Wilson R.K."/>
        </authorList>
    </citation>
    <scope>NUCLEOTIDE SEQUENCE [LARGE SCALE GENOMIC DNA]</scope>
    <source>
        <strain evidence="1 2">DSM 5476</strain>
    </source>
</reference>
<protein>
    <submittedName>
        <fullName evidence="1">Uncharacterized protein</fullName>
    </submittedName>
</protein>
<dbReference type="STRING" id="537013.CLOSTMETH_00156"/>
<name>C0E8L1_9FIRM</name>
<sequence length="86" mass="9778">MQLSAPMVLSSENPSDSIVDSKNYIQLVKKDGQIIPVQFVETTYHHEEPEIEGFESNYLEITCMNLLDGSFIDYDSIISVEYADEL</sequence>
<comment type="caution">
    <text evidence="1">The sequence shown here is derived from an EMBL/GenBank/DDBJ whole genome shotgun (WGS) entry which is preliminary data.</text>
</comment>
<dbReference type="EMBL" id="ACEC01000007">
    <property type="protein sequence ID" value="EEG32220.1"/>
    <property type="molecule type" value="Genomic_DNA"/>
</dbReference>